<dbReference type="EMBL" id="CP007142">
    <property type="protein sequence ID" value="AJQ96199.1"/>
    <property type="molecule type" value="Genomic_DNA"/>
</dbReference>
<dbReference type="Gene3D" id="1.10.10.60">
    <property type="entry name" value="Homeodomain-like"/>
    <property type="match status" value="2"/>
</dbReference>
<keyword evidence="1" id="KW-0805">Transcription regulation</keyword>
<evidence type="ECO:0000259" key="4">
    <source>
        <dbReference type="PROSITE" id="PS01124"/>
    </source>
</evidence>
<dbReference type="SMART" id="SM00342">
    <property type="entry name" value="HTH_ARAC"/>
    <property type="match status" value="1"/>
</dbReference>
<sequence>MTGKDSSHHVLVPEVVLLAPLPGHLKKRFSNALVMMNEQLEKNWTWEQIARHCAISPAHFHRQFKSLFNETPGHYLSRLRLQKATDHLLNNQRLSVTEIAQYCGFSSSQAMGKALKRQLGVTARAIQNMAINGTPRETGELLMKLAQPSECPDGSAVEELLAETIPAELIWLPKRTARTVRVKSADWDDLYDQFGDDIGNLMVLTPIAQLNHSWQLIEATVCDWSGDVSQHDLVLPEGHYLCCEVLIATPAAYLAALEGLFQIADQRGLDVVADGLLVEQILGGSEKEGGIFAFQIPVLE</sequence>
<evidence type="ECO:0000313" key="5">
    <source>
        <dbReference type="EMBL" id="AJQ96199.1"/>
    </source>
</evidence>
<dbReference type="InterPro" id="IPR009057">
    <property type="entry name" value="Homeodomain-like_sf"/>
</dbReference>
<gene>
    <name evidence="5" type="ORF">YC6258_04163</name>
</gene>
<evidence type="ECO:0000256" key="2">
    <source>
        <dbReference type="ARBA" id="ARBA00023125"/>
    </source>
</evidence>
<proteinExistence type="predicted"/>
<dbReference type="InterPro" id="IPR050204">
    <property type="entry name" value="AraC_XylS_family_regulators"/>
</dbReference>
<keyword evidence="6" id="KW-1185">Reference proteome</keyword>
<dbReference type="PANTHER" id="PTHR46796">
    <property type="entry name" value="HTH-TYPE TRANSCRIPTIONAL ACTIVATOR RHAS-RELATED"/>
    <property type="match status" value="1"/>
</dbReference>
<organism evidence="5 6">
    <name type="scientific">Gynuella sunshinyii YC6258</name>
    <dbReference type="NCBI Taxonomy" id="1445510"/>
    <lineage>
        <taxon>Bacteria</taxon>
        <taxon>Pseudomonadati</taxon>
        <taxon>Pseudomonadota</taxon>
        <taxon>Gammaproteobacteria</taxon>
        <taxon>Oceanospirillales</taxon>
        <taxon>Saccharospirillaceae</taxon>
        <taxon>Gynuella</taxon>
    </lineage>
</organism>
<dbReference type="Pfam" id="PF12833">
    <property type="entry name" value="HTH_18"/>
    <property type="match status" value="1"/>
</dbReference>
<dbReference type="RefSeq" id="WP_044618264.1">
    <property type="nucleotide sequence ID" value="NZ_CP007142.1"/>
</dbReference>
<dbReference type="InterPro" id="IPR018060">
    <property type="entry name" value="HTH_AraC"/>
</dbReference>
<evidence type="ECO:0000313" key="6">
    <source>
        <dbReference type="Proteomes" id="UP000032266"/>
    </source>
</evidence>
<dbReference type="GO" id="GO:0003700">
    <property type="term" value="F:DNA-binding transcription factor activity"/>
    <property type="evidence" value="ECO:0007669"/>
    <property type="project" value="InterPro"/>
</dbReference>
<dbReference type="STRING" id="1445510.YC6258_04163"/>
<dbReference type="HOGENOM" id="CLU_914676_0_0_6"/>
<dbReference type="AlphaFoldDB" id="A0A0C5W0I7"/>
<name>A0A0C5W0I7_9GAMM</name>
<dbReference type="PANTHER" id="PTHR46796:SF7">
    <property type="entry name" value="ARAC FAMILY TRANSCRIPTIONAL REGULATOR"/>
    <property type="match status" value="1"/>
</dbReference>
<dbReference type="Proteomes" id="UP000032266">
    <property type="component" value="Chromosome"/>
</dbReference>
<dbReference type="GO" id="GO:0043565">
    <property type="term" value="F:sequence-specific DNA binding"/>
    <property type="evidence" value="ECO:0007669"/>
    <property type="project" value="InterPro"/>
</dbReference>
<dbReference type="PROSITE" id="PS01124">
    <property type="entry name" value="HTH_ARAC_FAMILY_2"/>
    <property type="match status" value="1"/>
</dbReference>
<dbReference type="SUPFAM" id="SSF46689">
    <property type="entry name" value="Homeodomain-like"/>
    <property type="match status" value="2"/>
</dbReference>
<accession>A0A0C5W0I7</accession>
<evidence type="ECO:0000256" key="1">
    <source>
        <dbReference type="ARBA" id="ARBA00023015"/>
    </source>
</evidence>
<protein>
    <submittedName>
        <fullName evidence="5">Transcriptional regulator containing an amidase domain and an AraC-type DNA-binding HTH domain</fullName>
    </submittedName>
</protein>
<dbReference type="OrthoDB" id="5622169at2"/>
<keyword evidence="3" id="KW-0804">Transcription</keyword>
<keyword evidence="2 5" id="KW-0238">DNA-binding</keyword>
<reference evidence="5 6" key="1">
    <citation type="submission" date="2014-01" db="EMBL/GenBank/DDBJ databases">
        <title>Full genme sequencing of cellulolytic bacterium Gynuella sunshinyii YC6258T gen. nov., sp. nov.</title>
        <authorList>
            <person name="Khan H."/>
            <person name="Chung E.J."/>
            <person name="Chung Y.R."/>
        </authorList>
    </citation>
    <scope>NUCLEOTIDE SEQUENCE [LARGE SCALE GENOMIC DNA]</scope>
    <source>
        <strain evidence="5 6">YC6258</strain>
    </source>
</reference>
<feature type="domain" description="HTH araC/xylS-type" evidence="4">
    <location>
        <begin position="30"/>
        <end position="129"/>
    </location>
</feature>
<dbReference type="KEGG" id="gsn:YC6258_04163"/>
<evidence type="ECO:0000256" key="3">
    <source>
        <dbReference type="ARBA" id="ARBA00023163"/>
    </source>
</evidence>